<name>A0ABR0X0Q0_REHGL</name>
<gene>
    <name evidence="4" type="ORF">DH2020_012447</name>
</gene>
<comment type="similarity">
    <text evidence="1">Belongs to the universal ribosomal protein uL23 family.</text>
</comment>
<sequence>MDDKIAEIVRSFRTLEFHNLGRVSVQPVFSKVESNSEVDVRTIDLKNSDSLASTFEDIIFSLPRAASFVAKTSRKDKNPIRLSSNAAQSNIPDDILPVIKYPLGTECAIKAMLECNTLVFVVDKCADKKNIKDSVEKMFKIRAKKVNTVITPDGTKKAYVMLASDCNALDVDIICFNIE</sequence>
<keyword evidence="3" id="KW-0687">Ribonucleoprotein</keyword>
<dbReference type="Pfam" id="PF00276">
    <property type="entry name" value="Ribosomal_L23"/>
    <property type="match status" value="1"/>
</dbReference>
<dbReference type="SUPFAM" id="SSF54189">
    <property type="entry name" value="Ribosomal proteins S24e, L23 and L15e"/>
    <property type="match status" value="1"/>
</dbReference>
<dbReference type="Gene3D" id="3.30.70.330">
    <property type="match status" value="1"/>
</dbReference>
<dbReference type="InterPro" id="IPR012677">
    <property type="entry name" value="Nucleotide-bd_a/b_plait_sf"/>
</dbReference>
<dbReference type="EMBL" id="JABTTQ020000006">
    <property type="protein sequence ID" value="KAK6152808.1"/>
    <property type="molecule type" value="Genomic_DNA"/>
</dbReference>
<evidence type="ECO:0000256" key="1">
    <source>
        <dbReference type="ARBA" id="ARBA00006700"/>
    </source>
</evidence>
<evidence type="ECO:0000256" key="3">
    <source>
        <dbReference type="ARBA" id="ARBA00023274"/>
    </source>
</evidence>
<keyword evidence="5" id="KW-1185">Reference proteome</keyword>
<evidence type="ECO:0000256" key="2">
    <source>
        <dbReference type="ARBA" id="ARBA00022980"/>
    </source>
</evidence>
<accession>A0ABR0X0Q0</accession>
<proteinExistence type="inferred from homology"/>
<protein>
    <submittedName>
        <fullName evidence="4">Uncharacterized protein</fullName>
    </submittedName>
</protein>
<comment type="caution">
    <text evidence="4">The sequence shown here is derived from an EMBL/GenBank/DDBJ whole genome shotgun (WGS) entry which is preliminary data.</text>
</comment>
<reference evidence="4 5" key="1">
    <citation type="journal article" date="2021" name="Comput. Struct. Biotechnol. J.">
        <title>De novo genome assembly of the potent medicinal plant Rehmannia glutinosa using nanopore technology.</title>
        <authorList>
            <person name="Ma L."/>
            <person name="Dong C."/>
            <person name="Song C."/>
            <person name="Wang X."/>
            <person name="Zheng X."/>
            <person name="Niu Y."/>
            <person name="Chen S."/>
            <person name="Feng W."/>
        </authorList>
    </citation>
    <scope>NUCLEOTIDE SEQUENCE [LARGE SCALE GENOMIC DNA]</scope>
    <source>
        <strain evidence="4">DH-2019</strain>
    </source>
</reference>
<evidence type="ECO:0000313" key="5">
    <source>
        <dbReference type="Proteomes" id="UP001318860"/>
    </source>
</evidence>
<organism evidence="4 5">
    <name type="scientific">Rehmannia glutinosa</name>
    <name type="common">Chinese foxglove</name>
    <dbReference type="NCBI Taxonomy" id="99300"/>
    <lineage>
        <taxon>Eukaryota</taxon>
        <taxon>Viridiplantae</taxon>
        <taxon>Streptophyta</taxon>
        <taxon>Embryophyta</taxon>
        <taxon>Tracheophyta</taxon>
        <taxon>Spermatophyta</taxon>
        <taxon>Magnoliopsida</taxon>
        <taxon>eudicotyledons</taxon>
        <taxon>Gunneridae</taxon>
        <taxon>Pentapetalae</taxon>
        <taxon>asterids</taxon>
        <taxon>lamiids</taxon>
        <taxon>Lamiales</taxon>
        <taxon>Orobanchaceae</taxon>
        <taxon>Rehmannieae</taxon>
        <taxon>Rehmannia</taxon>
    </lineage>
</organism>
<dbReference type="InterPro" id="IPR013025">
    <property type="entry name" value="Ribosomal_uL23-like"/>
</dbReference>
<evidence type="ECO:0000313" key="4">
    <source>
        <dbReference type="EMBL" id="KAK6152808.1"/>
    </source>
</evidence>
<dbReference type="InterPro" id="IPR012678">
    <property type="entry name" value="Ribosomal_uL23/eL15/eS24_sf"/>
</dbReference>
<dbReference type="Proteomes" id="UP001318860">
    <property type="component" value="Unassembled WGS sequence"/>
</dbReference>
<dbReference type="PANTHER" id="PTHR11620">
    <property type="entry name" value="60S RIBOSOMAL PROTEIN L23A"/>
    <property type="match status" value="1"/>
</dbReference>
<keyword evidence="2" id="KW-0689">Ribosomal protein</keyword>